<dbReference type="HOGENOM" id="CLU_3210986_0_0_3"/>
<proteinExistence type="predicted"/>
<reference evidence="1 2" key="1">
    <citation type="journal article" date="2008" name="Proc. Natl. Acad. Sci. U.S.A.">
        <title>Niche adaptation and genome expansion in the chlorophyll d-producing cyanobacterium Acaryochloris marina.</title>
        <authorList>
            <person name="Swingley W.D."/>
            <person name="Chen M."/>
            <person name="Cheung P.C."/>
            <person name="Conrad A.L."/>
            <person name="Dejesa L.C."/>
            <person name="Hao J."/>
            <person name="Honchak B.M."/>
            <person name="Karbach L.E."/>
            <person name="Kurdoglu A."/>
            <person name="Lahiri S."/>
            <person name="Mastrian S.D."/>
            <person name="Miyashita H."/>
            <person name="Page L."/>
            <person name="Ramakrishna P."/>
            <person name="Satoh S."/>
            <person name="Sattley W.M."/>
            <person name="Shimada Y."/>
            <person name="Taylor H.L."/>
            <person name="Tomo T."/>
            <person name="Tsuchiya T."/>
            <person name="Wang Z.T."/>
            <person name="Raymond J."/>
            <person name="Mimuro M."/>
            <person name="Blankenship R.E."/>
            <person name="Touchman J.W."/>
        </authorList>
    </citation>
    <scope>NUCLEOTIDE SEQUENCE [LARGE SCALE GENOMIC DNA]</scope>
    <source>
        <strain evidence="2">MBIC 11017</strain>
    </source>
</reference>
<protein>
    <submittedName>
        <fullName evidence="1">Uncharacterized protein</fullName>
    </submittedName>
</protein>
<dbReference type="AlphaFoldDB" id="B0C9N0"/>
<organism evidence="1 2">
    <name type="scientific">Acaryochloris marina (strain MBIC 11017)</name>
    <dbReference type="NCBI Taxonomy" id="329726"/>
    <lineage>
        <taxon>Bacteria</taxon>
        <taxon>Bacillati</taxon>
        <taxon>Cyanobacteriota</taxon>
        <taxon>Cyanophyceae</taxon>
        <taxon>Acaryochloridales</taxon>
        <taxon>Acaryochloridaceae</taxon>
        <taxon>Acaryochloris</taxon>
    </lineage>
</organism>
<dbReference type="Proteomes" id="UP000000268">
    <property type="component" value="Chromosome"/>
</dbReference>
<dbReference type="EMBL" id="CP000828">
    <property type="protein sequence ID" value="ABW30178.1"/>
    <property type="molecule type" value="Genomic_DNA"/>
</dbReference>
<evidence type="ECO:0000313" key="2">
    <source>
        <dbReference type="Proteomes" id="UP000000268"/>
    </source>
</evidence>
<evidence type="ECO:0000313" key="1">
    <source>
        <dbReference type="EMBL" id="ABW30178.1"/>
    </source>
</evidence>
<dbReference type="KEGG" id="amr:AM1_5216"/>
<sequence>MNLYFVLTGTSQKLYQYGIEAFTNPVNYLWKKIYLGISFHKQKA</sequence>
<keyword evidence="2" id="KW-1185">Reference proteome</keyword>
<accession>B0C9N0</accession>
<name>B0C9N0_ACAM1</name>
<dbReference type="STRING" id="329726.AM1_5216"/>
<gene>
    <name evidence="1" type="ordered locus">AM1_5216</name>
</gene>